<comment type="caution">
    <text evidence="1">The sequence shown here is derived from an EMBL/GenBank/DDBJ whole genome shotgun (WGS) entry which is preliminary data.</text>
</comment>
<dbReference type="EMBL" id="VSSQ01025593">
    <property type="protein sequence ID" value="MPM73825.1"/>
    <property type="molecule type" value="Genomic_DNA"/>
</dbReference>
<name>A0A645CA75_9ZZZZ</name>
<proteinExistence type="predicted"/>
<gene>
    <name evidence="1" type="ORF">SDC9_120810</name>
</gene>
<evidence type="ECO:0000313" key="1">
    <source>
        <dbReference type="EMBL" id="MPM73825.1"/>
    </source>
</evidence>
<organism evidence="1">
    <name type="scientific">bioreactor metagenome</name>
    <dbReference type="NCBI Taxonomy" id="1076179"/>
    <lineage>
        <taxon>unclassified sequences</taxon>
        <taxon>metagenomes</taxon>
        <taxon>ecological metagenomes</taxon>
    </lineage>
</organism>
<accession>A0A645CA75</accession>
<reference evidence="1" key="1">
    <citation type="submission" date="2019-08" db="EMBL/GenBank/DDBJ databases">
        <authorList>
            <person name="Kucharzyk K."/>
            <person name="Murdoch R.W."/>
            <person name="Higgins S."/>
            <person name="Loffler F."/>
        </authorList>
    </citation>
    <scope>NUCLEOTIDE SEQUENCE</scope>
</reference>
<sequence length="94" mass="10052">MKVAPAARARTGAVEHHDNFISVTRVVDMNAAVDFTLSDVDEFTASSFGDCIHGGLLVQCAIHPLPVWPTTFIAGRYGASGSGSQRSCNRRANF</sequence>
<dbReference type="AlphaFoldDB" id="A0A645CA75"/>
<protein>
    <submittedName>
        <fullName evidence="1">Uncharacterized protein</fullName>
    </submittedName>
</protein>